<evidence type="ECO:0000256" key="2">
    <source>
        <dbReference type="ARBA" id="ARBA00022679"/>
    </source>
</evidence>
<keyword evidence="4" id="KW-0472">Membrane</keyword>
<dbReference type="SUPFAM" id="SSF69593">
    <property type="entry name" value="Glycerol-3-phosphate (1)-acyltransferase"/>
    <property type="match status" value="1"/>
</dbReference>
<dbReference type="CDD" id="cd07989">
    <property type="entry name" value="LPLAT_AGPAT-like"/>
    <property type="match status" value="1"/>
</dbReference>
<dbReference type="Pfam" id="PF01553">
    <property type="entry name" value="Acyltransferase"/>
    <property type="match status" value="1"/>
</dbReference>
<dbReference type="InterPro" id="IPR002123">
    <property type="entry name" value="Plipid/glycerol_acylTrfase"/>
</dbReference>
<organism evidence="6">
    <name type="scientific">Acidicaldus sp</name>
    <dbReference type="NCBI Taxonomy" id="1872105"/>
    <lineage>
        <taxon>Bacteria</taxon>
        <taxon>Pseudomonadati</taxon>
        <taxon>Pseudomonadota</taxon>
        <taxon>Alphaproteobacteria</taxon>
        <taxon>Acetobacterales</taxon>
        <taxon>Acetobacteraceae</taxon>
        <taxon>Acidicaldus</taxon>
    </lineage>
</organism>
<protein>
    <submittedName>
        <fullName evidence="6">1-acyl-sn-glycerol-3-phosphate acyltransferase</fullName>
    </submittedName>
</protein>
<name>A0A8J4M6H8_9PROT</name>
<dbReference type="GO" id="GO:0003841">
    <property type="term" value="F:1-acylglycerol-3-phosphate O-acyltransferase activity"/>
    <property type="evidence" value="ECO:0007669"/>
    <property type="project" value="TreeGrafter"/>
</dbReference>
<comment type="caution">
    <text evidence="6">The sequence shown here is derived from an EMBL/GenBank/DDBJ whole genome shotgun (WGS) entry which is preliminary data.</text>
</comment>
<sequence>MIFLRSLLFNLYLVALTSVLGIGGFAIRWFAPHRALAYAQFWAGLLLAGLRRICGIYPVVSGAEHLPPQGAALLASQHQSAYDTLVWLTLLPRPTYVMKRELVKIPLFGPLTPLAGMILVDRGAGAGALRNLLRDTARAVAEGRQIVIFPEGTRTLPGERRALQPGVAAMAAQARLPVIPVATDSGLRWGRRAFRRVPGPIHLVICPPLQAGLKREILLAEIQKAWDEAPLPRCG</sequence>
<evidence type="ECO:0000313" key="6">
    <source>
        <dbReference type="EMBL" id="HGC43123.1"/>
    </source>
</evidence>
<dbReference type="SMART" id="SM00563">
    <property type="entry name" value="PlsC"/>
    <property type="match status" value="1"/>
</dbReference>
<evidence type="ECO:0000256" key="1">
    <source>
        <dbReference type="ARBA" id="ARBA00005189"/>
    </source>
</evidence>
<dbReference type="AlphaFoldDB" id="A0A8J4M6H8"/>
<proteinExistence type="predicted"/>
<evidence type="ECO:0000256" key="3">
    <source>
        <dbReference type="ARBA" id="ARBA00023315"/>
    </source>
</evidence>
<dbReference type="GO" id="GO:0006654">
    <property type="term" value="P:phosphatidic acid biosynthetic process"/>
    <property type="evidence" value="ECO:0007669"/>
    <property type="project" value="TreeGrafter"/>
</dbReference>
<evidence type="ECO:0000256" key="4">
    <source>
        <dbReference type="SAM" id="Phobius"/>
    </source>
</evidence>
<dbReference type="PANTHER" id="PTHR10434">
    <property type="entry name" value="1-ACYL-SN-GLYCEROL-3-PHOSPHATE ACYLTRANSFERASE"/>
    <property type="match status" value="1"/>
</dbReference>
<keyword evidence="4" id="KW-0812">Transmembrane</keyword>
<keyword evidence="4" id="KW-1133">Transmembrane helix</keyword>
<feature type="domain" description="Phospholipid/glycerol acyltransferase" evidence="5">
    <location>
        <begin position="72"/>
        <end position="186"/>
    </location>
</feature>
<feature type="transmembrane region" description="Helical" evidence="4">
    <location>
        <begin position="7"/>
        <end position="31"/>
    </location>
</feature>
<keyword evidence="2" id="KW-0808">Transferase</keyword>
<dbReference type="PANTHER" id="PTHR10434:SF40">
    <property type="entry name" value="1-ACYL-SN-GLYCEROL-3-PHOSPHATE ACYLTRANSFERASE"/>
    <property type="match status" value="1"/>
</dbReference>
<accession>A0A8J4M6H8</accession>
<evidence type="ECO:0000259" key="5">
    <source>
        <dbReference type="SMART" id="SM00563"/>
    </source>
</evidence>
<keyword evidence="3 6" id="KW-0012">Acyltransferase</keyword>
<gene>
    <name evidence="6" type="ORF">ENY07_07885</name>
</gene>
<reference evidence="6" key="1">
    <citation type="journal article" date="2020" name="mSystems">
        <title>Genome- and Community-Level Interaction Insights into Carbon Utilization and Element Cycling Functions of Hydrothermarchaeota in Hydrothermal Sediment.</title>
        <authorList>
            <person name="Zhou Z."/>
            <person name="Liu Y."/>
            <person name="Xu W."/>
            <person name="Pan J."/>
            <person name="Luo Z.H."/>
            <person name="Li M."/>
        </authorList>
    </citation>
    <scope>NUCLEOTIDE SEQUENCE</scope>
    <source>
        <strain evidence="6">SpSt-997</strain>
    </source>
</reference>
<comment type="pathway">
    <text evidence="1">Lipid metabolism.</text>
</comment>
<dbReference type="EMBL" id="DTQM01000157">
    <property type="protein sequence ID" value="HGC43123.1"/>
    <property type="molecule type" value="Genomic_DNA"/>
</dbReference>